<dbReference type="SUPFAM" id="SSF51735">
    <property type="entry name" value="NAD(P)-binding Rossmann-fold domains"/>
    <property type="match status" value="1"/>
</dbReference>
<name>A0A4R7K6W5_9FLAO</name>
<dbReference type="GO" id="GO:0016491">
    <property type="term" value="F:oxidoreductase activity"/>
    <property type="evidence" value="ECO:0007669"/>
    <property type="project" value="UniProtKB-KW"/>
</dbReference>
<sequence length="247" mass="26901">MLTCRIIKNRTMKDVKNKVAYITGGTKGIGFAVAQTLLGQGMRVAISGRSQSSVDQALKEFNNDAVLGIVSNVGKMADEKDAVAKILDKWGQVDVVLANAGVGNFAPIDEMTDEDWHQMIDTNLNGAFHTLKASVEALKKSEGYYITLASLAGTNFFAKGAGYNASKFGVVGFTQAAMLDLRQYGIKVSTIMPGSVSTHFNNNEPDEKDAWKIQPEDIGELVLDLLQMNERTLPSKIEVRPTRPDKK</sequence>
<evidence type="ECO:0000256" key="2">
    <source>
        <dbReference type="ARBA" id="ARBA00022797"/>
    </source>
</evidence>
<dbReference type="Proteomes" id="UP000294749">
    <property type="component" value="Unassembled WGS sequence"/>
</dbReference>
<dbReference type="NCBIfam" id="NF005594">
    <property type="entry name" value="PRK07326.1"/>
    <property type="match status" value="1"/>
</dbReference>
<reference evidence="6 7" key="1">
    <citation type="submission" date="2019-03" db="EMBL/GenBank/DDBJ databases">
        <title>Genomic Encyclopedia of Archaeal and Bacterial Type Strains, Phase II (KMG-II): from individual species to whole genera.</title>
        <authorList>
            <person name="Goeker M."/>
        </authorList>
    </citation>
    <scope>NUCLEOTIDE SEQUENCE [LARGE SCALE GENOMIC DNA]</scope>
    <source>
        <strain evidence="6 7">DSM 25233</strain>
    </source>
</reference>
<evidence type="ECO:0000256" key="3">
    <source>
        <dbReference type="ARBA" id="ARBA00023002"/>
    </source>
</evidence>
<organism evidence="6 7">
    <name type="scientific">Maribacter spongiicola</name>
    <dbReference type="NCBI Taxonomy" id="1206753"/>
    <lineage>
        <taxon>Bacteria</taxon>
        <taxon>Pseudomonadati</taxon>
        <taxon>Bacteroidota</taxon>
        <taxon>Flavobacteriia</taxon>
        <taxon>Flavobacteriales</taxon>
        <taxon>Flavobacteriaceae</taxon>
        <taxon>Maribacter</taxon>
    </lineage>
</organism>
<dbReference type="PRINTS" id="PR00081">
    <property type="entry name" value="GDHRDH"/>
</dbReference>
<accession>A0A4R7K6W5</accession>
<dbReference type="InterPro" id="IPR020904">
    <property type="entry name" value="Sc_DH/Rdtase_CS"/>
</dbReference>
<dbReference type="PANTHER" id="PTHR43943">
    <property type="entry name" value="DEHYDROGENASE/REDUCTASE (SDR FAMILY) MEMBER 4"/>
    <property type="match status" value="1"/>
</dbReference>
<dbReference type="PANTHER" id="PTHR43943:SF17">
    <property type="entry name" value="3-PHENYLPROPIONATE-DIHYDRODIOL_CINNAMIC ACID-DIHYDRODIOL DEHYDROGENASE"/>
    <property type="match status" value="1"/>
</dbReference>
<keyword evidence="2" id="KW-0058">Aromatic hydrocarbons catabolism</keyword>
<evidence type="ECO:0000256" key="5">
    <source>
        <dbReference type="RuleBase" id="RU000363"/>
    </source>
</evidence>
<dbReference type="PROSITE" id="PS00061">
    <property type="entry name" value="ADH_SHORT"/>
    <property type="match status" value="1"/>
</dbReference>
<keyword evidence="3" id="KW-0560">Oxidoreductase</keyword>
<dbReference type="EMBL" id="SOAY01000010">
    <property type="protein sequence ID" value="TDT46148.1"/>
    <property type="molecule type" value="Genomic_DNA"/>
</dbReference>
<dbReference type="PRINTS" id="PR00080">
    <property type="entry name" value="SDRFAMILY"/>
</dbReference>
<protein>
    <submittedName>
        <fullName evidence="6">NADP-dependent 3-hydroxy acid dehydrogenase YdfG</fullName>
    </submittedName>
</protein>
<comment type="similarity">
    <text evidence="1 5">Belongs to the short-chain dehydrogenases/reductases (SDR) family.</text>
</comment>
<dbReference type="InterPro" id="IPR002347">
    <property type="entry name" value="SDR_fam"/>
</dbReference>
<dbReference type="InterPro" id="IPR036291">
    <property type="entry name" value="NAD(P)-bd_dom_sf"/>
</dbReference>
<dbReference type="AlphaFoldDB" id="A0A4R7K6W5"/>
<gene>
    <name evidence="6" type="ORF">CLV90_0191</name>
</gene>
<evidence type="ECO:0000256" key="1">
    <source>
        <dbReference type="ARBA" id="ARBA00006484"/>
    </source>
</evidence>
<evidence type="ECO:0000256" key="4">
    <source>
        <dbReference type="ARBA" id="ARBA00023027"/>
    </source>
</evidence>
<dbReference type="Pfam" id="PF00106">
    <property type="entry name" value="adh_short"/>
    <property type="match status" value="1"/>
</dbReference>
<proteinExistence type="inferred from homology"/>
<comment type="caution">
    <text evidence="6">The sequence shown here is derived from an EMBL/GenBank/DDBJ whole genome shotgun (WGS) entry which is preliminary data.</text>
</comment>
<dbReference type="Gene3D" id="3.40.50.720">
    <property type="entry name" value="NAD(P)-binding Rossmann-like Domain"/>
    <property type="match status" value="1"/>
</dbReference>
<keyword evidence="4" id="KW-0520">NAD</keyword>
<evidence type="ECO:0000313" key="6">
    <source>
        <dbReference type="EMBL" id="TDT46148.1"/>
    </source>
</evidence>
<keyword evidence="7" id="KW-1185">Reference proteome</keyword>
<evidence type="ECO:0000313" key="7">
    <source>
        <dbReference type="Proteomes" id="UP000294749"/>
    </source>
</evidence>